<dbReference type="EMBL" id="KV427657">
    <property type="protein sequence ID" value="KZT01968.1"/>
    <property type="molecule type" value="Genomic_DNA"/>
</dbReference>
<dbReference type="InParanoid" id="A0A165C0A8"/>
<evidence type="ECO:0000259" key="1">
    <source>
        <dbReference type="PROSITE" id="PS50206"/>
    </source>
</evidence>
<dbReference type="Proteomes" id="UP000076871">
    <property type="component" value="Unassembled WGS sequence"/>
</dbReference>
<proteinExistence type="predicted"/>
<dbReference type="InterPro" id="IPR001763">
    <property type="entry name" value="Rhodanese-like_dom"/>
</dbReference>
<dbReference type="Gene3D" id="3.40.250.10">
    <property type="entry name" value="Rhodanese-like domain"/>
    <property type="match status" value="1"/>
</dbReference>
<dbReference type="OrthoDB" id="566238at2759"/>
<dbReference type="SMART" id="SM00450">
    <property type="entry name" value="RHOD"/>
    <property type="match status" value="1"/>
</dbReference>
<feature type="domain" description="Rhodanese" evidence="1">
    <location>
        <begin position="229"/>
        <end position="323"/>
    </location>
</feature>
<dbReference type="RefSeq" id="XP_040759708.1">
    <property type="nucleotide sequence ID" value="XM_040902478.1"/>
</dbReference>
<keyword evidence="3" id="KW-1185">Reference proteome</keyword>
<dbReference type="STRING" id="1314785.A0A165C0A8"/>
<sequence>MLSARPGSSSSRASSLSYGQRRSRVLPFAIEEESDRAEMHPRRTLNDVREETAQSMALRAIRQAETVDGSRIGVILTLSYTANEHFLLLIASSLKHALLTRTFLFAVAAPRTTPDIPGPVLFCGSSDDFVQRAGMLFHAKFVGRIASAPVTGKGLWIGSARNIGASSFDEAALWDIVRKSARSLIDPLVPPPGSRSAAQLLSDARARLERITPKTAYNELHDPASPWPIVLVDIRPEAQRRTEGTINGALTVERNMLEWRFDPRSARRLPVANRYDLRVILFCQDSDTSSLAAASLHDIGMLNATDIIGGYAAWKEAGLPAVINSPVSPSEPSDEY</sequence>
<dbReference type="PROSITE" id="PS50206">
    <property type="entry name" value="RHODANESE_3"/>
    <property type="match status" value="1"/>
</dbReference>
<dbReference type="InterPro" id="IPR036873">
    <property type="entry name" value="Rhodanese-like_dom_sf"/>
</dbReference>
<dbReference type="SUPFAM" id="SSF52821">
    <property type="entry name" value="Rhodanese/Cell cycle control phosphatase"/>
    <property type="match status" value="1"/>
</dbReference>
<dbReference type="Pfam" id="PF00581">
    <property type="entry name" value="Rhodanese"/>
    <property type="match status" value="1"/>
</dbReference>
<dbReference type="AlphaFoldDB" id="A0A165C0A8"/>
<reference evidence="2 3" key="1">
    <citation type="journal article" date="2016" name="Mol. Biol. Evol.">
        <title>Comparative Genomics of Early-Diverging Mushroom-Forming Fungi Provides Insights into the Origins of Lignocellulose Decay Capabilities.</title>
        <authorList>
            <person name="Nagy L.G."/>
            <person name="Riley R."/>
            <person name="Tritt A."/>
            <person name="Adam C."/>
            <person name="Daum C."/>
            <person name="Floudas D."/>
            <person name="Sun H."/>
            <person name="Yadav J.S."/>
            <person name="Pangilinan J."/>
            <person name="Larsson K.H."/>
            <person name="Matsuura K."/>
            <person name="Barry K."/>
            <person name="Labutti K."/>
            <person name="Kuo R."/>
            <person name="Ohm R.A."/>
            <person name="Bhattacharya S.S."/>
            <person name="Shirouzu T."/>
            <person name="Yoshinaga Y."/>
            <person name="Martin F.M."/>
            <person name="Grigoriev I.V."/>
            <person name="Hibbett D.S."/>
        </authorList>
    </citation>
    <scope>NUCLEOTIDE SEQUENCE [LARGE SCALE GENOMIC DNA]</scope>
    <source>
        <strain evidence="2 3">93-53</strain>
    </source>
</reference>
<organism evidence="2 3">
    <name type="scientific">Laetiporus sulphureus 93-53</name>
    <dbReference type="NCBI Taxonomy" id="1314785"/>
    <lineage>
        <taxon>Eukaryota</taxon>
        <taxon>Fungi</taxon>
        <taxon>Dikarya</taxon>
        <taxon>Basidiomycota</taxon>
        <taxon>Agaricomycotina</taxon>
        <taxon>Agaricomycetes</taxon>
        <taxon>Polyporales</taxon>
        <taxon>Laetiporus</taxon>
    </lineage>
</organism>
<name>A0A165C0A8_9APHY</name>
<dbReference type="GeneID" id="63819509"/>
<protein>
    <recommendedName>
        <fullName evidence="1">Rhodanese domain-containing protein</fullName>
    </recommendedName>
</protein>
<evidence type="ECO:0000313" key="2">
    <source>
        <dbReference type="EMBL" id="KZT01968.1"/>
    </source>
</evidence>
<accession>A0A165C0A8</accession>
<evidence type="ECO:0000313" key="3">
    <source>
        <dbReference type="Proteomes" id="UP000076871"/>
    </source>
</evidence>
<gene>
    <name evidence="2" type="ORF">LAESUDRAFT_443856</name>
</gene>